<proteinExistence type="predicted"/>
<dbReference type="PANTHER" id="PTHR12106">
    <property type="entry name" value="SORTILIN RELATED"/>
    <property type="match status" value="1"/>
</dbReference>
<feature type="transmembrane region" description="Helical" evidence="1">
    <location>
        <begin position="47"/>
        <end position="67"/>
    </location>
</feature>
<keyword evidence="1" id="KW-0812">Transmembrane</keyword>
<dbReference type="Ensembl" id="ENSAMXT00005035927.1">
    <property type="protein sequence ID" value="ENSAMXP00005032869.1"/>
    <property type="gene ID" value="ENSAMXG00005016002.1"/>
</dbReference>
<sequence>EICKLSQLIAHIFLKCTENAVSNYFTHSIYSSVFVRKRRITHFIRRVAHLHSFISLSLFFLLLSLFLSGRSLSSLPVLALALAHSLALHSSENTAQSSGSACVTVSPSVLFCFSPLFSPDRHARAMRLRALSPLLPSSLVFLAACACCVSSASFSSADPGSPGRLALSSSSFVLKGDAAHNQAMVHWTGENSSVILILTKYYHADSTKVLESSLWSYYDDESVNVL</sequence>
<dbReference type="GO" id="GO:0016020">
    <property type="term" value="C:membrane"/>
    <property type="evidence" value="ECO:0007669"/>
    <property type="project" value="TreeGrafter"/>
</dbReference>
<evidence type="ECO:0000313" key="2">
    <source>
        <dbReference type="Ensembl" id="ENSAMXP00005032869.1"/>
    </source>
</evidence>
<keyword evidence="1" id="KW-1133">Transmembrane helix</keyword>
<protein>
    <recommendedName>
        <fullName evidence="4">Sortilin N-terminal domain-containing protein</fullName>
    </recommendedName>
</protein>
<evidence type="ECO:0000313" key="3">
    <source>
        <dbReference type="Proteomes" id="UP000694621"/>
    </source>
</evidence>
<reference evidence="2" key="1">
    <citation type="submission" date="2025-08" db="UniProtKB">
        <authorList>
            <consortium name="Ensembl"/>
        </authorList>
    </citation>
    <scope>IDENTIFICATION</scope>
</reference>
<organism evidence="2 3">
    <name type="scientific">Astyanax mexicanus</name>
    <name type="common">Blind cave fish</name>
    <name type="synonym">Astyanax fasciatus mexicanus</name>
    <dbReference type="NCBI Taxonomy" id="7994"/>
    <lineage>
        <taxon>Eukaryota</taxon>
        <taxon>Metazoa</taxon>
        <taxon>Chordata</taxon>
        <taxon>Craniata</taxon>
        <taxon>Vertebrata</taxon>
        <taxon>Euteleostomi</taxon>
        <taxon>Actinopterygii</taxon>
        <taxon>Neopterygii</taxon>
        <taxon>Teleostei</taxon>
        <taxon>Ostariophysi</taxon>
        <taxon>Characiformes</taxon>
        <taxon>Characoidei</taxon>
        <taxon>Acestrorhamphidae</taxon>
        <taxon>Acestrorhamphinae</taxon>
        <taxon>Astyanax</taxon>
    </lineage>
</organism>
<evidence type="ECO:0000256" key="1">
    <source>
        <dbReference type="SAM" id="Phobius"/>
    </source>
</evidence>
<name>A0A8B9RCH5_ASTMX</name>
<dbReference type="InterPro" id="IPR050310">
    <property type="entry name" value="VPS10-sortilin"/>
</dbReference>
<evidence type="ECO:0008006" key="4">
    <source>
        <dbReference type="Google" id="ProtNLM"/>
    </source>
</evidence>
<dbReference type="PANTHER" id="PTHR12106:SF9">
    <property type="entry name" value="VPS10 DOMAIN-CONTAINING RECEPTOR SORCS2"/>
    <property type="match status" value="1"/>
</dbReference>
<dbReference type="AlphaFoldDB" id="A0A8B9RCH5"/>
<keyword evidence="1" id="KW-0472">Membrane</keyword>
<dbReference type="Proteomes" id="UP000694621">
    <property type="component" value="Unplaced"/>
</dbReference>
<accession>A0A8B9RCH5</accession>